<reference evidence="1 2" key="1">
    <citation type="submission" date="2018-10" db="EMBL/GenBank/DDBJ databases">
        <title>Phylogenomics of Brevibacillus.</title>
        <authorList>
            <person name="Dunlap C."/>
        </authorList>
    </citation>
    <scope>NUCLEOTIDE SEQUENCE [LARGE SCALE GENOMIC DNA]</scope>
    <source>
        <strain evidence="1 2">JCM 12215</strain>
    </source>
</reference>
<name>A0A3M8BUY7_9BACL</name>
<proteinExistence type="predicted"/>
<evidence type="ECO:0000313" key="2">
    <source>
        <dbReference type="Proteomes" id="UP000282028"/>
    </source>
</evidence>
<evidence type="ECO:0000313" key="1">
    <source>
        <dbReference type="EMBL" id="RNB67230.1"/>
    </source>
</evidence>
<dbReference type="EMBL" id="RHHR01000054">
    <property type="protein sequence ID" value="RNB67230.1"/>
    <property type="molecule type" value="Genomic_DNA"/>
</dbReference>
<protein>
    <submittedName>
        <fullName evidence="1">Uncharacterized protein</fullName>
    </submittedName>
</protein>
<keyword evidence="2" id="KW-1185">Reference proteome</keyword>
<dbReference type="AlphaFoldDB" id="A0A3M8BUY7"/>
<gene>
    <name evidence="1" type="ORF">EDM52_22770</name>
</gene>
<comment type="caution">
    <text evidence="1">The sequence shown here is derived from an EMBL/GenBank/DDBJ whole genome shotgun (WGS) entry which is preliminary data.</text>
</comment>
<sequence>MAEQKIFGVWRSRKTTFVLLTTAFLCFGVPDSMSQLRAAEQRVTMQTQEKIARQVKKMIQLPNGFRNQNQ</sequence>
<dbReference type="RefSeq" id="WP_122911198.1">
    <property type="nucleotide sequence ID" value="NZ_CBCSBE010000036.1"/>
</dbReference>
<dbReference type="Proteomes" id="UP000282028">
    <property type="component" value="Unassembled WGS sequence"/>
</dbReference>
<accession>A0A3M8BUY7</accession>
<organism evidence="1 2">
    <name type="scientific">Brevibacillus invocatus</name>
    <dbReference type="NCBI Taxonomy" id="173959"/>
    <lineage>
        <taxon>Bacteria</taxon>
        <taxon>Bacillati</taxon>
        <taxon>Bacillota</taxon>
        <taxon>Bacilli</taxon>
        <taxon>Bacillales</taxon>
        <taxon>Paenibacillaceae</taxon>
        <taxon>Brevibacillus</taxon>
    </lineage>
</organism>